<feature type="transmembrane region" description="Helical" evidence="3">
    <location>
        <begin position="20"/>
        <end position="40"/>
    </location>
</feature>
<organism evidence="4 5">
    <name type="scientific">Desulfotignum phosphitoxidans DSM 13687</name>
    <dbReference type="NCBI Taxonomy" id="1286635"/>
    <lineage>
        <taxon>Bacteria</taxon>
        <taxon>Pseudomonadati</taxon>
        <taxon>Thermodesulfobacteriota</taxon>
        <taxon>Desulfobacteria</taxon>
        <taxon>Desulfobacterales</taxon>
        <taxon>Desulfobacteraceae</taxon>
        <taxon>Desulfotignum</taxon>
    </lineage>
</organism>
<dbReference type="PANTHER" id="PTHR44227">
    <property type="match status" value="1"/>
</dbReference>
<dbReference type="PATRIC" id="fig|1286635.3.peg.1537"/>
<dbReference type="InterPro" id="IPR052346">
    <property type="entry name" value="O-mannosyl-transferase_TMTC"/>
</dbReference>
<accession>S0G7F5</accession>
<sequence length="703" mass="80895">MLKYNRQEPKNEHVSINWRIFVLLSILVLIIYCNTFNAPFHLDDFHNIVDNTRLHVDNLYPGTILEAILENPEKKKLFYRPISNLSIAINWYFGQTNVTGYHIVNIGFHILTAFFLYLSIINLFNTPNLAGRYRGDGYFIAVLAACLWAVNPIQTQAVTYIVQRMAAMAAMFYVMGIYFYIKFRLCESFKRRIYFFSGILFSFLLAVGSKENAIMLPVSLLLLEVVFFRDMSDYETRQKVLLWGAGLIVVVFVFGVFLFLGGGVIESILGSYKNRTFSFFERVLTQPRIVMFYLSQIFYPIADRLSLDHDIVVSTGLFYPWTTLPAAGLILLIVGIAIRQIIKWPLFSFAVLFFFLNHIIESSVIALELVFEHRNYLPSLFLFLPVATGIKRMINHYSMQKKIMEGLVIVFVTLLIALLGLGTYTRNMVWTDEKILWEDVIQKSPGRARGYQNLAAAYYMDVKEYDQAIALFQKAMYLDGSTRNKAVLISLANMANIYAKYKKNYQKAIKLYYQILDINPNNDAMRYHLALTLLRSDRIDDVQEHVDYLLSKEPEVPAYLNIKAAVLLKQDDPEKALTYLIKAIKIAPDTERTLLYTGIGKMMRHNYTSADHYFNRLYQRFPQKPVNLFFLIENSVRAGNSEKAASYAENLISTFSVPEILNALREDADIDLQWPIRTDLIAPVISQKISELSLMSQEISGNG</sequence>
<keyword evidence="3" id="KW-0812">Transmembrane</keyword>
<proteinExistence type="predicted"/>
<evidence type="ECO:0000313" key="5">
    <source>
        <dbReference type="Proteomes" id="UP000014216"/>
    </source>
</evidence>
<keyword evidence="1" id="KW-0677">Repeat</keyword>
<keyword evidence="3" id="KW-1133">Transmembrane helix</keyword>
<keyword evidence="5" id="KW-1185">Reference proteome</keyword>
<dbReference type="SUPFAM" id="SSF81901">
    <property type="entry name" value="HCP-like"/>
    <property type="match status" value="1"/>
</dbReference>
<dbReference type="Proteomes" id="UP000014216">
    <property type="component" value="Unassembled WGS sequence"/>
</dbReference>
<dbReference type="SMART" id="SM00028">
    <property type="entry name" value="TPR"/>
    <property type="match status" value="3"/>
</dbReference>
<dbReference type="Pfam" id="PF14559">
    <property type="entry name" value="TPR_19"/>
    <property type="match status" value="1"/>
</dbReference>
<dbReference type="AlphaFoldDB" id="S0G7F5"/>
<evidence type="ECO:0000256" key="1">
    <source>
        <dbReference type="ARBA" id="ARBA00022737"/>
    </source>
</evidence>
<feature type="transmembrane region" description="Helical" evidence="3">
    <location>
        <begin position="406"/>
        <end position="424"/>
    </location>
</feature>
<dbReference type="OrthoDB" id="9778850at2"/>
<feature type="transmembrane region" description="Helical" evidence="3">
    <location>
        <begin position="318"/>
        <end position="338"/>
    </location>
</feature>
<feature type="transmembrane region" description="Helical" evidence="3">
    <location>
        <begin position="193"/>
        <end position="208"/>
    </location>
</feature>
<dbReference type="Gene3D" id="1.25.40.10">
    <property type="entry name" value="Tetratricopeptide repeat domain"/>
    <property type="match status" value="1"/>
</dbReference>
<gene>
    <name evidence="4" type="primary">pilE</name>
    <name evidence="4" type="ORF">Dpo_2c05560</name>
</gene>
<dbReference type="RefSeq" id="WP_006965160.1">
    <property type="nucleotide sequence ID" value="NZ_APJX01000002.1"/>
</dbReference>
<feature type="transmembrane region" description="Helical" evidence="3">
    <location>
        <begin position="160"/>
        <end position="181"/>
    </location>
</feature>
<reference evidence="4 5" key="1">
    <citation type="journal article" date="2013" name="Genome Announc.">
        <title>Draft Genome Sequence of Desulfotignum phosphitoxidans DSM 13687 Strain FiPS-3.</title>
        <authorList>
            <person name="Poehlein A."/>
            <person name="Daniel R."/>
            <person name="Simeonova D.D."/>
        </authorList>
    </citation>
    <scope>NUCLEOTIDE SEQUENCE [LARGE SCALE GENOMIC DNA]</scope>
    <source>
        <strain evidence="4 5">DSM 13687</strain>
    </source>
</reference>
<keyword evidence="2" id="KW-0802">TPR repeat</keyword>
<dbReference type="InterPro" id="IPR019734">
    <property type="entry name" value="TPR_rpt"/>
</dbReference>
<dbReference type="EMBL" id="APJX01000002">
    <property type="protein sequence ID" value="EMS80851.1"/>
    <property type="molecule type" value="Genomic_DNA"/>
</dbReference>
<feature type="transmembrane region" description="Helical" evidence="3">
    <location>
        <begin position="350"/>
        <end position="370"/>
    </location>
</feature>
<evidence type="ECO:0000313" key="4">
    <source>
        <dbReference type="EMBL" id="EMS80851.1"/>
    </source>
</evidence>
<feature type="transmembrane region" description="Helical" evidence="3">
    <location>
        <begin position="240"/>
        <end position="265"/>
    </location>
</feature>
<dbReference type="Pfam" id="PF13181">
    <property type="entry name" value="TPR_8"/>
    <property type="match status" value="1"/>
</dbReference>
<dbReference type="PANTHER" id="PTHR44227:SF3">
    <property type="entry name" value="PROTEIN O-MANNOSYL-TRANSFERASE TMTC4"/>
    <property type="match status" value="1"/>
</dbReference>
<feature type="transmembrane region" description="Helical" evidence="3">
    <location>
        <begin position="106"/>
        <end position="125"/>
    </location>
</feature>
<feature type="transmembrane region" description="Helical" evidence="3">
    <location>
        <begin position="137"/>
        <end position="154"/>
    </location>
</feature>
<evidence type="ECO:0000256" key="2">
    <source>
        <dbReference type="ARBA" id="ARBA00022803"/>
    </source>
</evidence>
<feature type="transmembrane region" description="Helical" evidence="3">
    <location>
        <begin position="376"/>
        <end position="394"/>
    </location>
</feature>
<protein>
    <submittedName>
        <fullName evidence="4">Tfp pilus assembly protein, PilE</fullName>
    </submittedName>
</protein>
<dbReference type="InterPro" id="IPR011990">
    <property type="entry name" value="TPR-like_helical_dom_sf"/>
</dbReference>
<feature type="transmembrane region" description="Helical" evidence="3">
    <location>
        <begin position="214"/>
        <end position="231"/>
    </location>
</feature>
<comment type="caution">
    <text evidence="4">The sequence shown here is derived from an EMBL/GenBank/DDBJ whole genome shotgun (WGS) entry which is preliminary data.</text>
</comment>
<keyword evidence="3" id="KW-0472">Membrane</keyword>
<name>S0G7F5_9BACT</name>
<evidence type="ECO:0000256" key="3">
    <source>
        <dbReference type="SAM" id="Phobius"/>
    </source>
</evidence>